<dbReference type="EMBL" id="JRTT01000035">
    <property type="protein sequence ID" value="KHD74826.1"/>
    <property type="molecule type" value="Genomic_DNA"/>
</dbReference>
<accession>A0A0A6UHD3</accession>
<comment type="caution">
    <text evidence="1">The sequence shown here is derived from an EMBL/GenBank/DDBJ whole genome shotgun (WGS) entry which is preliminary data.</text>
</comment>
<protein>
    <submittedName>
        <fullName evidence="1">Uncharacterized protein</fullName>
    </submittedName>
</protein>
<dbReference type="OrthoDB" id="5198340at2"/>
<dbReference type="Proteomes" id="UP000054537">
    <property type="component" value="Unassembled WGS sequence"/>
</dbReference>
<evidence type="ECO:0000313" key="2">
    <source>
        <dbReference type="Proteomes" id="UP000054537"/>
    </source>
</evidence>
<proteinExistence type="predicted"/>
<evidence type="ECO:0000313" key="1">
    <source>
        <dbReference type="EMBL" id="KHD74826.1"/>
    </source>
</evidence>
<gene>
    <name evidence="1" type="ORF">MB27_26125</name>
</gene>
<dbReference type="STRING" id="1869.MB27_26125"/>
<organism evidence="1 2">
    <name type="scientific">Actinoplanes utahensis</name>
    <dbReference type="NCBI Taxonomy" id="1869"/>
    <lineage>
        <taxon>Bacteria</taxon>
        <taxon>Bacillati</taxon>
        <taxon>Actinomycetota</taxon>
        <taxon>Actinomycetes</taxon>
        <taxon>Micromonosporales</taxon>
        <taxon>Micromonosporaceae</taxon>
        <taxon>Actinoplanes</taxon>
    </lineage>
</organism>
<name>A0A0A6UHD3_ACTUT</name>
<dbReference type="AlphaFoldDB" id="A0A0A6UHD3"/>
<reference evidence="1 2" key="1">
    <citation type="submission" date="2014-10" db="EMBL/GenBank/DDBJ databases">
        <title>Draft genome sequence of Actinoplanes utahensis NRRL 12052.</title>
        <authorList>
            <person name="Velasco-Bucheli B."/>
            <person name="del Cerro C."/>
            <person name="Hormigo D."/>
            <person name="Garcia J.L."/>
            <person name="Acebal C."/>
            <person name="Arroyo M."/>
            <person name="de la Mata I."/>
        </authorList>
    </citation>
    <scope>NUCLEOTIDE SEQUENCE [LARGE SCALE GENOMIC DNA]</scope>
    <source>
        <strain evidence="1 2">NRRL 12052</strain>
    </source>
</reference>
<dbReference type="RefSeq" id="WP_043528626.1">
    <property type="nucleotide sequence ID" value="NZ_BAABKU010000004.1"/>
</dbReference>
<sequence>MTLTVANPIYDLRCGRDHSTLRTAPGIIRAMTTALGDWATLLDVDDGTCGRGFEPWIVPPVAA</sequence>
<keyword evidence="2" id="KW-1185">Reference proteome</keyword>